<reference evidence="1 2" key="1">
    <citation type="journal article" date="2023" name="Hortic Res">
        <title>Pangenome of water caltrop reveals structural variations and asymmetric subgenome divergence after allopolyploidization.</title>
        <authorList>
            <person name="Zhang X."/>
            <person name="Chen Y."/>
            <person name="Wang L."/>
            <person name="Yuan Y."/>
            <person name="Fang M."/>
            <person name="Shi L."/>
            <person name="Lu R."/>
            <person name="Comes H.P."/>
            <person name="Ma Y."/>
            <person name="Chen Y."/>
            <person name="Huang G."/>
            <person name="Zhou Y."/>
            <person name="Zheng Z."/>
            <person name="Qiu Y."/>
        </authorList>
    </citation>
    <scope>NUCLEOTIDE SEQUENCE [LARGE SCALE GENOMIC DNA]</scope>
    <source>
        <tissue evidence="1">Roots</tissue>
    </source>
</reference>
<proteinExistence type="predicted"/>
<keyword evidence="2" id="KW-1185">Reference proteome</keyword>
<dbReference type="Proteomes" id="UP001345219">
    <property type="component" value="Chromosome 12"/>
</dbReference>
<organism evidence="1 2">
    <name type="scientific">Trapa incisa</name>
    <dbReference type="NCBI Taxonomy" id="236973"/>
    <lineage>
        <taxon>Eukaryota</taxon>
        <taxon>Viridiplantae</taxon>
        <taxon>Streptophyta</taxon>
        <taxon>Embryophyta</taxon>
        <taxon>Tracheophyta</taxon>
        <taxon>Spermatophyta</taxon>
        <taxon>Magnoliopsida</taxon>
        <taxon>eudicotyledons</taxon>
        <taxon>Gunneridae</taxon>
        <taxon>Pentapetalae</taxon>
        <taxon>rosids</taxon>
        <taxon>malvids</taxon>
        <taxon>Myrtales</taxon>
        <taxon>Lythraceae</taxon>
        <taxon>Trapa</taxon>
    </lineage>
</organism>
<comment type="caution">
    <text evidence="1">The sequence shown here is derived from an EMBL/GenBank/DDBJ whole genome shotgun (WGS) entry which is preliminary data.</text>
</comment>
<gene>
    <name evidence="1" type="ORF">SAY87_014101</name>
</gene>
<protein>
    <submittedName>
        <fullName evidence="1">Uncharacterized protein</fullName>
    </submittedName>
</protein>
<dbReference type="EMBL" id="JAXIOK010000019">
    <property type="protein sequence ID" value="KAK4747515.1"/>
    <property type="molecule type" value="Genomic_DNA"/>
</dbReference>
<accession>A0AAN7GJK5</accession>
<sequence>MICRFVEFQNLAKTAWMGSNRSNKDVPVVNSTLLQNRVDIPEWKNLQFSRVYKCGRAETREGAQRFRGSE</sequence>
<dbReference type="AlphaFoldDB" id="A0AAN7GJK5"/>
<evidence type="ECO:0000313" key="1">
    <source>
        <dbReference type="EMBL" id="KAK4747515.1"/>
    </source>
</evidence>
<evidence type="ECO:0000313" key="2">
    <source>
        <dbReference type="Proteomes" id="UP001345219"/>
    </source>
</evidence>
<name>A0AAN7GJK5_9MYRT</name>